<protein>
    <submittedName>
        <fullName evidence="3">Phosphatidylglycerophosphatase A</fullName>
    </submittedName>
</protein>
<name>A0A532V7D9_UNCT6</name>
<dbReference type="CDD" id="cd06971">
    <property type="entry name" value="PgpA"/>
    <property type="match status" value="1"/>
</dbReference>
<gene>
    <name evidence="3" type="ORF">CEE36_05050</name>
</gene>
<dbReference type="InterPro" id="IPR036681">
    <property type="entry name" value="PgpA-like_sf"/>
</dbReference>
<comment type="caution">
    <text evidence="3">The sequence shown here is derived from an EMBL/GenBank/DDBJ whole genome shotgun (WGS) entry which is preliminary data.</text>
</comment>
<reference evidence="3 4" key="1">
    <citation type="submission" date="2017-06" db="EMBL/GenBank/DDBJ databases">
        <title>Novel microbial phyla capable of carbon fixation and sulfur reduction in deep-sea sediments.</title>
        <authorList>
            <person name="Huang J."/>
            <person name="Baker B."/>
            <person name="Wang Y."/>
        </authorList>
    </citation>
    <scope>NUCLEOTIDE SEQUENCE [LARGE SCALE GENOMIC DNA]</scope>
    <source>
        <strain evidence="3">B3_TA06</strain>
    </source>
</reference>
<dbReference type="EMBL" id="NJBO01000006">
    <property type="protein sequence ID" value="TKJ43118.1"/>
    <property type="molecule type" value="Genomic_DNA"/>
</dbReference>
<dbReference type="GO" id="GO:0008962">
    <property type="term" value="F:phosphatidylglycerophosphatase activity"/>
    <property type="evidence" value="ECO:0007669"/>
    <property type="project" value="InterPro"/>
</dbReference>
<evidence type="ECO:0000259" key="2">
    <source>
        <dbReference type="Pfam" id="PF04608"/>
    </source>
</evidence>
<dbReference type="PANTHER" id="PTHR36305">
    <property type="entry name" value="PHOSPHATIDYLGLYCEROPHOSPHATASE A"/>
    <property type="match status" value="1"/>
</dbReference>
<evidence type="ECO:0000256" key="1">
    <source>
        <dbReference type="SAM" id="Phobius"/>
    </source>
</evidence>
<feature type="domain" description="YutG/PgpA" evidence="2">
    <location>
        <begin position="15"/>
        <end position="154"/>
    </location>
</feature>
<keyword evidence="1" id="KW-0472">Membrane</keyword>
<proteinExistence type="predicted"/>
<dbReference type="GO" id="GO:0006629">
    <property type="term" value="P:lipid metabolic process"/>
    <property type="evidence" value="ECO:0007669"/>
    <property type="project" value="InterPro"/>
</dbReference>
<dbReference type="InterPro" id="IPR026037">
    <property type="entry name" value="PgpA"/>
</dbReference>
<evidence type="ECO:0000313" key="3">
    <source>
        <dbReference type="EMBL" id="TKJ43118.1"/>
    </source>
</evidence>
<organism evidence="3 4">
    <name type="scientific">candidate division TA06 bacterium B3_TA06</name>
    <dbReference type="NCBI Taxonomy" id="2012487"/>
    <lineage>
        <taxon>Bacteria</taxon>
        <taxon>Bacteria division TA06</taxon>
    </lineage>
</organism>
<dbReference type="Pfam" id="PF04608">
    <property type="entry name" value="PgpA"/>
    <property type="match status" value="1"/>
</dbReference>
<dbReference type="PANTHER" id="PTHR36305:SF1">
    <property type="entry name" value="PHOSPHATIDYLGLYCEROPHOSPHATASE A"/>
    <property type="match status" value="1"/>
</dbReference>
<evidence type="ECO:0000313" key="4">
    <source>
        <dbReference type="Proteomes" id="UP000317778"/>
    </source>
</evidence>
<dbReference type="Proteomes" id="UP000317778">
    <property type="component" value="Unassembled WGS sequence"/>
</dbReference>
<dbReference type="InterPro" id="IPR007686">
    <property type="entry name" value="YutG/PgpA"/>
</dbReference>
<sequence length="164" mass="17830">MDTSKPLLSVRLALSVLGTGYIPRGGGTVASLIALVPAWFLAPYPLILAAVIIILSALGVWGGFYAERKGWKHDDKRITFDEFCGMLVALFWLPRPVSLLGSILIFGIAFILFRLLDIFKPPPLRLLERLPGGWGVMADDLAAGVVTNGLIRLILLIPVPLFHG</sequence>
<keyword evidence="1" id="KW-1133">Transmembrane helix</keyword>
<accession>A0A532V7D9</accession>
<keyword evidence="1" id="KW-0812">Transmembrane</keyword>
<dbReference type="AlphaFoldDB" id="A0A532V7D9"/>
<dbReference type="PIRSF" id="PIRSF006162">
    <property type="entry name" value="PgpA"/>
    <property type="match status" value="1"/>
</dbReference>
<dbReference type="SUPFAM" id="SSF101307">
    <property type="entry name" value="YutG-like"/>
    <property type="match status" value="1"/>
</dbReference>
<feature type="transmembrane region" description="Helical" evidence="1">
    <location>
        <begin position="46"/>
        <end position="66"/>
    </location>
</feature>
<feature type="transmembrane region" description="Helical" evidence="1">
    <location>
        <begin position="21"/>
        <end position="40"/>
    </location>
</feature>